<evidence type="ECO:0000256" key="5">
    <source>
        <dbReference type="ARBA" id="ARBA00012911"/>
    </source>
</evidence>
<dbReference type="PROSITE" id="PS00665">
    <property type="entry name" value="DHDPS_1"/>
    <property type="match status" value="1"/>
</dbReference>
<proteinExistence type="inferred from homology"/>
<accession>A0A3Q3DV52</accession>
<organism evidence="12 13">
    <name type="scientific">Hippocampus comes</name>
    <name type="common">Tiger tail seahorse</name>
    <dbReference type="NCBI Taxonomy" id="109280"/>
    <lineage>
        <taxon>Eukaryota</taxon>
        <taxon>Metazoa</taxon>
        <taxon>Chordata</taxon>
        <taxon>Craniata</taxon>
        <taxon>Vertebrata</taxon>
        <taxon>Euteleostomi</taxon>
        <taxon>Actinopterygii</taxon>
        <taxon>Neopterygii</taxon>
        <taxon>Teleostei</taxon>
        <taxon>Neoteleostei</taxon>
        <taxon>Acanthomorphata</taxon>
        <taxon>Syngnathiaria</taxon>
        <taxon>Syngnathiformes</taxon>
        <taxon>Syngnathoidei</taxon>
        <taxon>Syngnathidae</taxon>
        <taxon>Hippocampus</taxon>
    </lineage>
</organism>
<evidence type="ECO:0000313" key="13">
    <source>
        <dbReference type="Proteomes" id="UP000264820"/>
    </source>
</evidence>
<evidence type="ECO:0000256" key="8">
    <source>
        <dbReference type="ARBA" id="ARBA00023270"/>
    </source>
</evidence>
<comment type="subcellular location">
    <subcellularLocation>
        <location evidence="1">Cytoplasm</location>
    </subcellularLocation>
</comment>
<evidence type="ECO:0000256" key="10">
    <source>
        <dbReference type="ARBA" id="ARBA00044906"/>
    </source>
</evidence>
<evidence type="ECO:0000256" key="3">
    <source>
        <dbReference type="ARBA" id="ARBA00006324"/>
    </source>
</evidence>
<comment type="catalytic activity">
    <reaction evidence="10">
        <text>aceneuramate = aldehydo-N-acetyl-D-mannosamine + pyruvate</text>
        <dbReference type="Rhea" id="RHEA:23296"/>
        <dbReference type="ChEBI" id="CHEBI:15361"/>
        <dbReference type="ChEBI" id="CHEBI:17122"/>
        <dbReference type="ChEBI" id="CHEBI:173083"/>
        <dbReference type="EC" id="4.1.3.3"/>
    </reaction>
</comment>
<reference evidence="12" key="1">
    <citation type="submission" date="2025-08" db="UniProtKB">
        <authorList>
            <consortium name="Ensembl"/>
        </authorList>
    </citation>
    <scope>IDENTIFICATION</scope>
</reference>
<comment type="similarity">
    <text evidence="3">Belongs to the DapA family. NanA subfamily.</text>
</comment>
<dbReference type="PANTHER" id="PTHR12128:SF21">
    <property type="entry name" value="N-ACETYLNEURAMINATE LYASE"/>
    <property type="match status" value="1"/>
</dbReference>
<feature type="region of interest" description="Disordered" evidence="11">
    <location>
        <begin position="55"/>
        <end position="74"/>
    </location>
</feature>
<dbReference type="InterPro" id="IPR002220">
    <property type="entry name" value="DapA-like"/>
</dbReference>
<keyword evidence="13" id="KW-1185">Reference proteome</keyword>
<dbReference type="Ensembl" id="ENSHCOT00000003900.1">
    <property type="protein sequence ID" value="ENSHCOP00000021336.1"/>
    <property type="gene ID" value="ENSHCOG00000008075.1"/>
</dbReference>
<dbReference type="InterPro" id="IPR020624">
    <property type="entry name" value="Schiff_base-form_aldolases_CS"/>
</dbReference>
<dbReference type="GO" id="GO:0019262">
    <property type="term" value="P:N-acetylneuraminate catabolic process"/>
    <property type="evidence" value="ECO:0007669"/>
    <property type="project" value="Ensembl"/>
</dbReference>
<evidence type="ECO:0000256" key="9">
    <source>
        <dbReference type="ARBA" id="ARBA00023277"/>
    </source>
</evidence>
<evidence type="ECO:0000313" key="12">
    <source>
        <dbReference type="Ensembl" id="ENSHCOP00000021336.1"/>
    </source>
</evidence>
<keyword evidence="7" id="KW-0456">Lyase</keyword>
<evidence type="ECO:0000256" key="4">
    <source>
        <dbReference type="ARBA" id="ARBA00011881"/>
    </source>
</evidence>
<dbReference type="GO" id="GO:0008747">
    <property type="term" value="F:N-acetylneuraminate lyase activity"/>
    <property type="evidence" value="ECO:0007669"/>
    <property type="project" value="UniProtKB-EC"/>
</dbReference>
<dbReference type="InterPro" id="IPR013785">
    <property type="entry name" value="Aldolase_TIM"/>
</dbReference>
<protein>
    <recommendedName>
        <fullName evidence="5">N-acetylneuraminate lyase</fullName>
        <ecNumber evidence="5">4.1.3.3</ecNumber>
    </recommendedName>
</protein>
<keyword evidence="8" id="KW-0704">Schiff base</keyword>
<keyword evidence="6" id="KW-0963">Cytoplasm</keyword>
<dbReference type="SUPFAM" id="SSF51569">
    <property type="entry name" value="Aldolase"/>
    <property type="match status" value="1"/>
</dbReference>
<sequence length="406" mass="44745">MKIKEGKNLFNCVTLYVITTRNWIIPDVCIVFCLSFTNQNSISHKGCGHLTRSRERVRQQTSESNINHDHNPHPVSSKVQYVLDSHWQGKERVVTDQSTMTQCAGKKLTGLVAATFTPFTSQGEVNLSEIGPYIDYLKEKQGVNSIFVNGTTGEGMSLSVDERKLLAEDWCRKAKGKMEQVIVHVGCTSLKDSQELARHAVGIGADGIAVIAPSFFKPRSAESVRAYLQTVADVAPNVPFYYYHLPALTGVNVPASDLLEGIETLIPSFRGVKFSGSNLMDLGQCISRIQPHWSILYGVDEQLLAALALGAHGAVGSTYNYLGSHMNKLLSEFDSGNLVQARNLQFKMQELINHAVKVGFDVGVNKQLMNEVSGLQLGPPRLPILPCPQSHAIAIKQKYQHLFSVH</sequence>
<evidence type="ECO:0000256" key="1">
    <source>
        <dbReference type="ARBA" id="ARBA00004496"/>
    </source>
</evidence>
<keyword evidence="9" id="KW-0119">Carbohydrate metabolism</keyword>
<dbReference type="STRING" id="109280.ENSHCOP00000021336"/>
<dbReference type="GeneTree" id="ENSGT00530000063604"/>
<comment type="pathway">
    <text evidence="2">Amino-sugar metabolism; N-acetylneuraminate degradation.</text>
</comment>
<evidence type="ECO:0000256" key="6">
    <source>
        <dbReference type="ARBA" id="ARBA00022490"/>
    </source>
</evidence>
<dbReference type="PANTHER" id="PTHR12128">
    <property type="entry name" value="DIHYDRODIPICOLINATE SYNTHASE"/>
    <property type="match status" value="1"/>
</dbReference>
<dbReference type="AlphaFoldDB" id="A0A3Q3DV52"/>
<dbReference type="Gene3D" id="3.20.20.70">
    <property type="entry name" value="Aldolase class I"/>
    <property type="match status" value="1"/>
</dbReference>
<reference evidence="12" key="2">
    <citation type="submission" date="2025-09" db="UniProtKB">
        <authorList>
            <consortium name="Ensembl"/>
        </authorList>
    </citation>
    <scope>IDENTIFICATION</scope>
</reference>
<dbReference type="GO" id="GO:0005737">
    <property type="term" value="C:cytoplasm"/>
    <property type="evidence" value="ECO:0007669"/>
    <property type="project" value="UniProtKB-SubCell"/>
</dbReference>
<dbReference type="Proteomes" id="UP000264820">
    <property type="component" value="Unplaced"/>
</dbReference>
<evidence type="ECO:0000256" key="11">
    <source>
        <dbReference type="SAM" id="MobiDB-lite"/>
    </source>
</evidence>
<dbReference type="EC" id="4.1.3.3" evidence="5"/>
<dbReference type="OMA" id="YWNAISA"/>
<name>A0A3Q3DV52_HIPCM</name>
<dbReference type="Pfam" id="PF00701">
    <property type="entry name" value="DHDPS"/>
    <property type="match status" value="1"/>
</dbReference>
<comment type="subunit">
    <text evidence="4">Homotetramer.</text>
</comment>
<dbReference type="PRINTS" id="PR00146">
    <property type="entry name" value="DHPICSNTHASE"/>
</dbReference>
<evidence type="ECO:0000256" key="7">
    <source>
        <dbReference type="ARBA" id="ARBA00023239"/>
    </source>
</evidence>
<dbReference type="SMART" id="SM01130">
    <property type="entry name" value="DHDPS"/>
    <property type="match status" value="1"/>
</dbReference>
<evidence type="ECO:0000256" key="2">
    <source>
        <dbReference type="ARBA" id="ARBA00004878"/>
    </source>
</evidence>